<evidence type="ECO:0000313" key="1">
    <source>
        <dbReference type="EMBL" id="EJW94965.1"/>
    </source>
</evidence>
<accession>J9C571</accession>
<proteinExistence type="predicted"/>
<gene>
    <name evidence="1" type="ORF">EVA_16929</name>
</gene>
<sequence length="46" mass="5017">MVSVEALTNSMLRCARSDSKLLNETSTKALGKSLKFFSRKKPALAS</sequence>
<comment type="caution">
    <text evidence="1">The sequence shown here is derived from an EMBL/GenBank/DDBJ whole genome shotgun (WGS) entry which is preliminary data.</text>
</comment>
<name>J9C571_9ZZZZ</name>
<organism evidence="1">
    <name type="scientific">gut metagenome</name>
    <dbReference type="NCBI Taxonomy" id="749906"/>
    <lineage>
        <taxon>unclassified sequences</taxon>
        <taxon>metagenomes</taxon>
        <taxon>organismal metagenomes</taxon>
    </lineage>
</organism>
<dbReference type="EMBL" id="AMCI01006081">
    <property type="protein sequence ID" value="EJW94965.1"/>
    <property type="molecule type" value="Genomic_DNA"/>
</dbReference>
<dbReference type="AlphaFoldDB" id="J9C571"/>
<protein>
    <submittedName>
        <fullName evidence="1">Uncharacterized protein</fullName>
    </submittedName>
</protein>
<reference evidence="1" key="1">
    <citation type="journal article" date="2012" name="PLoS ONE">
        <title>Gene sets for utilization of primary and secondary nutrition supplies in the distal gut of endangered iberian lynx.</title>
        <authorList>
            <person name="Alcaide M."/>
            <person name="Messina E."/>
            <person name="Richter M."/>
            <person name="Bargiela R."/>
            <person name="Peplies J."/>
            <person name="Huws S.A."/>
            <person name="Newbold C.J."/>
            <person name="Golyshin P.N."/>
            <person name="Simon M.A."/>
            <person name="Lopez G."/>
            <person name="Yakimov M.M."/>
            <person name="Ferrer M."/>
        </authorList>
    </citation>
    <scope>NUCLEOTIDE SEQUENCE</scope>
</reference>